<evidence type="ECO:0000313" key="3">
    <source>
        <dbReference type="Proteomes" id="UP001596207"/>
    </source>
</evidence>
<gene>
    <name evidence="2" type="ORF">ACFPZ4_11965</name>
</gene>
<keyword evidence="1" id="KW-0812">Transmembrane</keyword>
<feature type="transmembrane region" description="Helical" evidence="1">
    <location>
        <begin position="70"/>
        <end position="92"/>
    </location>
</feature>
<comment type="caution">
    <text evidence="2">The sequence shown here is derived from an EMBL/GenBank/DDBJ whole genome shotgun (WGS) entry which is preliminary data.</text>
</comment>
<keyword evidence="1" id="KW-1133">Transmembrane helix</keyword>
<accession>A0ABW1HL53</accession>
<proteinExistence type="predicted"/>
<evidence type="ECO:0000313" key="2">
    <source>
        <dbReference type="EMBL" id="MFC5942187.1"/>
    </source>
</evidence>
<reference evidence="3" key="1">
    <citation type="journal article" date="2019" name="Int. J. Syst. Evol. Microbiol.">
        <title>The Global Catalogue of Microorganisms (GCM) 10K type strain sequencing project: providing services to taxonomists for standard genome sequencing and annotation.</title>
        <authorList>
            <consortium name="The Broad Institute Genomics Platform"/>
            <consortium name="The Broad Institute Genome Sequencing Center for Infectious Disease"/>
            <person name="Wu L."/>
            <person name="Ma J."/>
        </authorList>
    </citation>
    <scope>NUCLEOTIDE SEQUENCE [LARGE SCALE GENOMIC DNA]</scope>
    <source>
        <strain evidence="3">CGMCC 4.7173</strain>
    </source>
</reference>
<name>A0ABW1HL53_9ACTN</name>
<dbReference type="EMBL" id="JBHSQQ010000053">
    <property type="protein sequence ID" value="MFC5942187.1"/>
    <property type="molecule type" value="Genomic_DNA"/>
</dbReference>
<keyword evidence="1" id="KW-0472">Membrane</keyword>
<feature type="transmembrane region" description="Helical" evidence="1">
    <location>
        <begin position="6"/>
        <end position="23"/>
    </location>
</feature>
<evidence type="ECO:0000256" key="1">
    <source>
        <dbReference type="SAM" id="Phobius"/>
    </source>
</evidence>
<keyword evidence="3" id="KW-1185">Reference proteome</keyword>
<dbReference type="Proteomes" id="UP001596207">
    <property type="component" value="Unassembled WGS sequence"/>
</dbReference>
<sequence length="121" mass="13164">MLAVVALVGFVLVVIGLIHLYLWKRLVADTTTSRRLRRPGVIAAALLTLLVPATMAGTQNGLYWLAWPGYVWLALMFYLLVALAVLEVPMLVARRMLRRRAVAAARATSIGTSSTASATSR</sequence>
<dbReference type="RefSeq" id="WP_377536533.1">
    <property type="nucleotide sequence ID" value="NZ_JBHSQQ010000053.1"/>
</dbReference>
<protein>
    <recommendedName>
        <fullName evidence="4">Metallophosphoesterase</fullName>
    </recommendedName>
</protein>
<feature type="transmembrane region" description="Helical" evidence="1">
    <location>
        <begin position="44"/>
        <end position="64"/>
    </location>
</feature>
<evidence type="ECO:0008006" key="4">
    <source>
        <dbReference type="Google" id="ProtNLM"/>
    </source>
</evidence>
<organism evidence="2 3">
    <name type="scientific">Micromonospora harpali</name>
    <dbReference type="NCBI Taxonomy" id="1490225"/>
    <lineage>
        <taxon>Bacteria</taxon>
        <taxon>Bacillati</taxon>
        <taxon>Actinomycetota</taxon>
        <taxon>Actinomycetes</taxon>
        <taxon>Micromonosporales</taxon>
        <taxon>Micromonosporaceae</taxon>
        <taxon>Micromonospora</taxon>
    </lineage>
</organism>